<feature type="chain" id="PRO_5019206879" evidence="1">
    <location>
        <begin position="20"/>
        <end position="292"/>
    </location>
</feature>
<evidence type="ECO:0000256" key="1">
    <source>
        <dbReference type="SAM" id="SignalP"/>
    </source>
</evidence>
<comment type="caution">
    <text evidence="2">The sequence shown here is derived from an EMBL/GenBank/DDBJ whole genome shotgun (WGS) entry which is preliminary data.</text>
</comment>
<evidence type="ECO:0000313" key="2">
    <source>
        <dbReference type="EMBL" id="RVW77062.1"/>
    </source>
</evidence>
<dbReference type="AlphaFoldDB" id="A0A438GXX5"/>
<name>A0A438GXX5_VITVI</name>
<accession>A0A438GXX5</accession>
<organism evidence="2 3">
    <name type="scientific">Vitis vinifera</name>
    <name type="common">Grape</name>
    <dbReference type="NCBI Taxonomy" id="29760"/>
    <lineage>
        <taxon>Eukaryota</taxon>
        <taxon>Viridiplantae</taxon>
        <taxon>Streptophyta</taxon>
        <taxon>Embryophyta</taxon>
        <taxon>Tracheophyta</taxon>
        <taxon>Spermatophyta</taxon>
        <taxon>Magnoliopsida</taxon>
        <taxon>eudicotyledons</taxon>
        <taxon>Gunneridae</taxon>
        <taxon>Pentapetalae</taxon>
        <taxon>rosids</taxon>
        <taxon>Vitales</taxon>
        <taxon>Vitaceae</taxon>
        <taxon>Viteae</taxon>
        <taxon>Vitis</taxon>
    </lineage>
</organism>
<evidence type="ECO:0000313" key="3">
    <source>
        <dbReference type="Proteomes" id="UP000288805"/>
    </source>
</evidence>
<sequence length="292" mass="32527">MAVLCFLLDLLSISPPLLRDLKQALLQLANFYAISPWRHDRIGLCYLLYNRISSSNELKIAYSPRENFGLRDFHHAVNSLPTDVFFPQTGHSGPISSADICNFSISFNHITDGFSPCQTCRCHGIPLDDVIGNKIKVPSCWVTGVKLGTYDLIENFVKIGEQTMLFLPSFKSFMKLQQVSSPIDFNIIERTNLGSLSEGLIIGNSYFVTPSVCHDIEAASDEGDKIELNAQRCDLAVFQGLCSTLRSLDQGLVCSSICNLETMREAAFHCYYILYPSDGGPMLLRVNSAPFY</sequence>
<protein>
    <submittedName>
        <fullName evidence="2">Uncharacterized protein</fullName>
    </submittedName>
</protein>
<dbReference type="PANTHER" id="PTHR38390:SF2">
    <property type="entry name" value="OS01G0103900 PROTEIN"/>
    <property type="match status" value="1"/>
</dbReference>
<feature type="signal peptide" evidence="1">
    <location>
        <begin position="1"/>
        <end position="19"/>
    </location>
</feature>
<reference evidence="2 3" key="1">
    <citation type="journal article" date="2018" name="PLoS Genet.">
        <title>Population sequencing reveals clonal diversity and ancestral inbreeding in the grapevine cultivar Chardonnay.</title>
        <authorList>
            <person name="Roach M.J."/>
            <person name="Johnson D.L."/>
            <person name="Bohlmann J."/>
            <person name="van Vuuren H.J."/>
            <person name="Jones S.J."/>
            <person name="Pretorius I.S."/>
            <person name="Schmidt S.A."/>
            <person name="Borneman A.R."/>
        </authorList>
    </citation>
    <scope>NUCLEOTIDE SEQUENCE [LARGE SCALE GENOMIC DNA]</scope>
    <source>
        <strain evidence="3">cv. Chardonnay</strain>
        <tissue evidence="2">Leaf</tissue>
    </source>
</reference>
<proteinExistence type="predicted"/>
<keyword evidence="1" id="KW-0732">Signal</keyword>
<dbReference type="PANTHER" id="PTHR38390">
    <property type="entry name" value="OS01G0103900 PROTEIN"/>
    <property type="match status" value="1"/>
</dbReference>
<dbReference type="EMBL" id="QGNW01000319">
    <property type="protein sequence ID" value="RVW77062.1"/>
    <property type="molecule type" value="Genomic_DNA"/>
</dbReference>
<gene>
    <name evidence="2" type="ORF">CK203_036904</name>
</gene>
<dbReference type="Proteomes" id="UP000288805">
    <property type="component" value="Unassembled WGS sequence"/>
</dbReference>